<protein>
    <recommendedName>
        <fullName evidence="2">serine--tRNA ligase</fullName>
        <ecNumber evidence="2">6.1.1.11</ecNumber>
    </recommendedName>
    <alternativeName>
        <fullName evidence="8">Seryl-tRNA synthetase</fullName>
    </alternativeName>
    <alternativeName>
        <fullName evidence="9">Seryl-tRNA(Ser) synthetase</fullName>
    </alternativeName>
</protein>
<accession>A0AAN7T8G3</accession>
<keyword evidence="6" id="KW-0648">Protein biosynthesis</keyword>
<dbReference type="InterPro" id="IPR042103">
    <property type="entry name" value="SerRS_1_N_sf"/>
</dbReference>
<feature type="binding site" evidence="10">
    <location>
        <position position="271"/>
    </location>
    <ligand>
        <name>L-serine</name>
        <dbReference type="ChEBI" id="CHEBI:33384"/>
    </ligand>
</feature>
<dbReference type="Proteomes" id="UP001309876">
    <property type="component" value="Unassembled WGS sequence"/>
</dbReference>
<dbReference type="SUPFAM" id="SSF46589">
    <property type="entry name" value="tRNA-binding arm"/>
    <property type="match status" value="1"/>
</dbReference>
<sequence length="487" mass="55665">MLDVLDFVTDRGGDLKKIKESQRRRYADEALVDEVAELWQDAYRTRYRADQKRAEIGKVQKEIGQLKKNKQDATELLEKKSQLESEAKQIAEEAVEKEKLRDKKCKSIGNYVHESVPINNNEDFNEVIQTWAPEGVTVEKTDCLSHHEVMTRAELYDGERGAKLVGHRGYFLRKWGVLLNQALINYGLHFLVERGYDPIQPPYFMNKEYMGKTAQLEQFDEELYKVTEGPDTDDKYLIATSEQPLSAMYADEWMNAQDLPQKFAGYSTCFRKEAGSHGRDAWGLYRIHQFEKIEQFLFTKPEESWQALEDMKETAEAFYQSLKIPYRVVVIVSGALNNAAAKKYDLEAWFPFQGEYKELVSCSNCTDYQTRELEIRYGQKKGAIDSRKTYAHALNGTLCATERTLCCLLENYQKEDGFEVPEVLRKFIPGSPDFIPYTKELPKESTSSKKKEGPKAKEKGGAPAGSGSKEAQPNAASVADGMKNMKV</sequence>
<dbReference type="PRINTS" id="PR00981">
    <property type="entry name" value="TRNASYNTHSER"/>
</dbReference>
<keyword evidence="16" id="KW-1185">Reference proteome</keyword>
<dbReference type="InterPro" id="IPR002314">
    <property type="entry name" value="aa-tRNA-synt_IIb"/>
</dbReference>
<feature type="binding site" evidence="10">
    <location>
        <position position="294"/>
    </location>
    <ligand>
        <name>L-serine</name>
        <dbReference type="ChEBI" id="CHEBI:33384"/>
    </ligand>
</feature>
<evidence type="ECO:0000313" key="16">
    <source>
        <dbReference type="Proteomes" id="UP001309876"/>
    </source>
</evidence>
<dbReference type="GO" id="GO:0006434">
    <property type="term" value="P:seryl-tRNA aminoacylation"/>
    <property type="evidence" value="ECO:0007669"/>
    <property type="project" value="InterPro"/>
</dbReference>
<dbReference type="FunFam" id="3.30.930.10:FF:000026">
    <property type="entry name" value="Seryl-tRNA synthetase, cytoplasmic"/>
    <property type="match status" value="1"/>
</dbReference>
<dbReference type="CDD" id="cd00770">
    <property type="entry name" value="SerRS_core"/>
    <property type="match status" value="1"/>
</dbReference>
<feature type="site" description="Important for serine binding" evidence="10">
    <location>
        <position position="397"/>
    </location>
</feature>
<dbReference type="GO" id="GO:0005524">
    <property type="term" value="F:ATP binding"/>
    <property type="evidence" value="ECO:0007669"/>
    <property type="project" value="UniProtKB-KW"/>
</dbReference>
<feature type="compositionally biased region" description="Basic and acidic residues" evidence="13">
    <location>
        <begin position="440"/>
        <end position="460"/>
    </location>
</feature>
<feature type="binding site" evidence="11">
    <location>
        <begin position="358"/>
        <end position="361"/>
    </location>
    <ligand>
        <name>ATP</name>
        <dbReference type="ChEBI" id="CHEBI:30616"/>
    </ligand>
</feature>
<dbReference type="EMBL" id="JAVRRJ010000001">
    <property type="protein sequence ID" value="KAK5090876.1"/>
    <property type="molecule type" value="Genomic_DNA"/>
</dbReference>
<feature type="region of interest" description="Disordered" evidence="13">
    <location>
        <begin position="437"/>
        <end position="487"/>
    </location>
</feature>
<dbReference type="AlphaFoldDB" id="A0AAN7T8G3"/>
<dbReference type="NCBIfam" id="TIGR00414">
    <property type="entry name" value="serS"/>
    <property type="match status" value="1"/>
</dbReference>
<dbReference type="InterPro" id="IPR002317">
    <property type="entry name" value="Ser-tRNA-ligase_type_1"/>
</dbReference>
<dbReference type="Gene3D" id="1.10.287.40">
    <property type="entry name" value="Serine-tRNA synthetase, tRNA binding domain"/>
    <property type="match status" value="1"/>
</dbReference>
<name>A0AAN7T8G3_9EURO</name>
<dbReference type="Pfam" id="PF02403">
    <property type="entry name" value="Seryl_tRNA_N"/>
    <property type="match status" value="1"/>
</dbReference>
<dbReference type="GO" id="GO:0004828">
    <property type="term" value="F:serine-tRNA ligase activity"/>
    <property type="evidence" value="ECO:0007669"/>
    <property type="project" value="UniProtKB-EC"/>
</dbReference>
<dbReference type="EC" id="6.1.1.11" evidence="2"/>
<evidence type="ECO:0000256" key="6">
    <source>
        <dbReference type="ARBA" id="ARBA00022917"/>
    </source>
</evidence>
<evidence type="ECO:0000256" key="10">
    <source>
        <dbReference type="PIRSR" id="PIRSR001529-1"/>
    </source>
</evidence>
<dbReference type="InterPro" id="IPR033729">
    <property type="entry name" value="SerRS_core"/>
</dbReference>
<evidence type="ECO:0000256" key="4">
    <source>
        <dbReference type="ARBA" id="ARBA00022741"/>
    </source>
</evidence>
<feature type="binding site" evidence="10">
    <location>
        <position position="240"/>
    </location>
    <ligand>
        <name>L-serine</name>
        <dbReference type="ChEBI" id="CHEBI:33384"/>
    </ligand>
</feature>
<evidence type="ECO:0000256" key="1">
    <source>
        <dbReference type="ARBA" id="ARBA00010728"/>
    </source>
</evidence>
<proteinExistence type="inferred from homology"/>
<gene>
    <name evidence="15" type="primary">SES1</name>
    <name evidence="15" type="ORF">LTR05_001053</name>
</gene>
<feature type="domain" description="Aminoacyl-transfer RNA synthetases class-II family profile" evidence="14">
    <location>
        <begin position="142"/>
        <end position="429"/>
    </location>
</feature>
<dbReference type="PROSITE" id="PS50862">
    <property type="entry name" value="AA_TRNA_LIGASE_II"/>
    <property type="match status" value="1"/>
</dbReference>
<feature type="coiled-coil region" evidence="12">
    <location>
        <begin position="49"/>
        <end position="103"/>
    </location>
</feature>
<evidence type="ECO:0000313" key="15">
    <source>
        <dbReference type="EMBL" id="KAK5090876.1"/>
    </source>
</evidence>
<keyword evidence="7" id="KW-0030">Aminoacyl-tRNA synthetase</keyword>
<keyword evidence="3 15" id="KW-0436">Ligase</keyword>
<dbReference type="GeneID" id="90026842"/>
<evidence type="ECO:0000256" key="13">
    <source>
        <dbReference type="SAM" id="MobiDB-lite"/>
    </source>
</evidence>
<evidence type="ECO:0000256" key="2">
    <source>
        <dbReference type="ARBA" id="ARBA00012840"/>
    </source>
</evidence>
<evidence type="ECO:0000256" key="5">
    <source>
        <dbReference type="ARBA" id="ARBA00022840"/>
    </source>
</evidence>
<evidence type="ECO:0000256" key="7">
    <source>
        <dbReference type="ARBA" id="ARBA00023146"/>
    </source>
</evidence>
<evidence type="ECO:0000256" key="9">
    <source>
        <dbReference type="ARBA" id="ARBA00034892"/>
    </source>
</evidence>
<feature type="binding site" evidence="11">
    <location>
        <begin position="271"/>
        <end position="273"/>
    </location>
    <ligand>
        <name>ATP</name>
        <dbReference type="ChEBI" id="CHEBI:30616"/>
    </ligand>
</feature>
<dbReference type="PANTHER" id="PTHR11778">
    <property type="entry name" value="SERYL-TRNA SYNTHETASE"/>
    <property type="match status" value="1"/>
</dbReference>
<dbReference type="InterPro" id="IPR045864">
    <property type="entry name" value="aa-tRNA-synth_II/BPL/LPL"/>
</dbReference>
<feature type="binding site" evidence="10">
    <location>
        <position position="395"/>
    </location>
    <ligand>
        <name>L-serine</name>
        <dbReference type="ChEBI" id="CHEBI:33384"/>
    </ligand>
</feature>
<dbReference type="PIRSF" id="PIRSF001529">
    <property type="entry name" value="Ser-tRNA-synth_IIa"/>
    <property type="match status" value="1"/>
</dbReference>
<comment type="similarity">
    <text evidence="1">Belongs to the class-II aminoacyl-tRNA synthetase family. Type-1 seryl-tRNA synthetase subfamily.</text>
</comment>
<keyword evidence="4" id="KW-0547">Nucleotide-binding</keyword>
<dbReference type="Gene3D" id="3.30.930.10">
    <property type="entry name" value="Bira Bifunctional Protein, Domain 2"/>
    <property type="match status" value="1"/>
</dbReference>
<evidence type="ECO:0000256" key="8">
    <source>
        <dbReference type="ARBA" id="ARBA00031113"/>
    </source>
</evidence>
<dbReference type="InterPro" id="IPR015866">
    <property type="entry name" value="Ser-tRNA-synth_1_N"/>
</dbReference>
<reference evidence="15 16" key="1">
    <citation type="submission" date="2023-08" db="EMBL/GenBank/DDBJ databases">
        <title>Black Yeasts Isolated from many extreme environments.</title>
        <authorList>
            <person name="Coleine C."/>
            <person name="Stajich J.E."/>
            <person name="Selbmann L."/>
        </authorList>
    </citation>
    <scope>NUCLEOTIDE SEQUENCE [LARGE SCALE GENOMIC DNA]</scope>
    <source>
        <strain evidence="15 16">CCFEE 5910</strain>
    </source>
</reference>
<evidence type="ECO:0000259" key="14">
    <source>
        <dbReference type="PROSITE" id="PS50862"/>
    </source>
</evidence>
<dbReference type="SUPFAM" id="SSF55681">
    <property type="entry name" value="Class II aaRS and biotin synthetases"/>
    <property type="match status" value="1"/>
</dbReference>
<evidence type="ECO:0000256" key="11">
    <source>
        <dbReference type="PIRSR" id="PIRSR001529-2"/>
    </source>
</evidence>
<comment type="caution">
    <text evidence="15">The sequence shown here is derived from an EMBL/GenBank/DDBJ whole genome shotgun (WGS) entry which is preliminary data.</text>
</comment>
<keyword evidence="12" id="KW-0175">Coiled coil</keyword>
<dbReference type="InterPro" id="IPR010978">
    <property type="entry name" value="tRNA-bd_arm"/>
</dbReference>
<evidence type="ECO:0000256" key="3">
    <source>
        <dbReference type="ARBA" id="ARBA00022598"/>
    </source>
</evidence>
<keyword evidence="5 11" id="KW-0067">ATP-binding</keyword>
<dbReference type="RefSeq" id="XP_064752575.1">
    <property type="nucleotide sequence ID" value="XM_064901499.1"/>
</dbReference>
<dbReference type="Pfam" id="PF00587">
    <property type="entry name" value="tRNA-synt_2b"/>
    <property type="match status" value="1"/>
</dbReference>
<evidence type="ECO:0000256" key="12">
    <source>
        <dbReference type="SAM" id="Coils"/>
    </source>
</evidence>
<dbReference type="InterPro" id="IPR006195">
    <property type="entry name" value="aa-tRNA-synth_II"/>
</dbReference>
<organism evidence="15 16">
    <name type="scientific">Lithohypha guttulata</name>
    <dbReference type="NCBI Taxonomy" id="1690604"/>
    <lineage>
        <taxon>Eukaryota</taxon>
        <taxon>Fungi</taxon>
        <taxon>Dikarya</taxon>
        <taxon>Ascomycota</taxon>
        <taxon>Pezizomycotina</taxon>
        <taxon>Eurotiomycetes</taxon>
        <taxon>Chaetothyriomycetidae</taxon>
        <taxon>Chaetothyriales</taxon>
        <taxon>Trichomeriaceae</taxon>
        <taxon>Lithohypha</taxon>
    </lineage>
</organism>